<evidence type="ECO:0000313" key="8">
    <source>
        <dbReference type="Proteomes" id="UP001525890"/>
    </source>
</evidence>
<organism evidence="7 8">
    <name type="scientific">Laspinema palackyanum D2a</name>
    <dbReference type="NCBI Taxonomy" id="2953684"/>
    <lineage>
        <taxon>Bacteria</taxon>
        <taxon>Bacillati</taxon>
        <taxon>Cyanobacteriota</taxon>
        <taxon>Cyanophyceae</taxon>
        <taxon>Oscillatoriophycideae</taxon>
        <taxon>Oscillatoriales</taxon>
        <taxon>Laspinemataceae</taxon>
        <taxon>Laspinema</taxon>
        <taxon>Laspinema palackyanum</taxon>
    </lineage>
</organism>
<dbReference type="NCBIfam" id="TIGR01766">
    <property type="entry name" value="IS200/IS605 family accessory protein TnpB-like domain"/>
    <property type="match status" value="1"/>
</dbReference>
<evidence type="ECO:0000259" key="6">
    <source>
        <dbReference type="Pfam" id="PF07282"/>
    </source>
</evidence>
<keyword evidence="2" id="KW-0815">Transposition</keyword>
<comment type="caution">
    <text evidence="7">The sequence shown here is derived from an EMBL/GenBank/DDBJ whole genome shotgun (WGS) entry which is preliminary data.</text>
</comment>
<dbReference type="RefSeq" id="WP_368008320.1">
    <property type="nucleotide sequence ID" value="NZ_JAMXFF010000038.1"/>
</dbReference>
<dbReference type="InterPro" id="IPR010095">
    <property type="entry name" value="Cas12f1-like_TNB"/>
</dbReference>
<feature type="domain" description="Probable transposase IS891/IS1136/IS1341" evidence="5">
    <location>
        <begin position="170"/>
        <end position="284"/>
    </location>
</feature>
<keyword evidence="3" id="KW-0238">DNA-binding</keyword>
<dbReference type="Proteomes" id="UP001525890">
    <property type="component" value="Unassembled WGS sequence"/>
</dbReference>
<protein>
    <submittedName>
        <fullName evidence="7">Transposase</fullName>
    </submittedName>
</protein>
<name>A0ABT2MVR2_9CYAN</name>
<accession>A0ABT2MVR2</accession>
<evidence type="ECO:0000256" key="4">
    <source>
        <dbReference type="ARBA" id="ARBA00023172"/>
    </source>
</evidence>
<proteinExistence type="inferred from homology"/>
<evidence type="ECO:0000256" key="2">
    <source>
        <dbReference type="ARBA" id="ARBA00022578"/>
    </source>
</evidence>
<evidence type="ECO:0000256" key="1">
    <source>
        <dbReference type="ARBA" id="ARBA00008761"/>
    </source>
</evidence>
<comment type="similarity">
    <text evidence="1">In the C-terminal section; belongs to the transposase 35 family.</text>
</comment>
<gene>
    <name evidence="7" type="ORF">NG799_21240</name>
</gene>
<dbReference type="Pfam" id="PF07282">
    <property type="entry name" value="Cas12f1-like_TNB"/>
    <property type="match status" value="1"/>
</dbReference>
<feature type="domain" description="Cas12f1-like TNB" evidence="6">
    <location>
        <begin position="304"/>
        <end position="375"/>
    </location>
</feature>
<evidence type="ECO:0000313" key="7">
    <source>
        <dbReference type="EMBL" id="MCT7968839.1"/>
    </source>
</evidence>
<keyword evidence="8" id="KW-1185">Reference proteome</keyword>
<reference evidence="7 8" key="1">
    <citation type="journal article" date="2022" name="Front. Microbiol.">
        <title>High genomic differentiation and limited gene flow indicate recent cryptic speciation within the genus Laspinema (cyanobacteria).</title>
        <authorList>
            <person name="Stanojkovic A."/>
            <person name="Skoupy S."/>
            <person name="Skaloud P."/>
            <person name="Dvorak P."/>
        </authorList>
    </citation>
    <scope>NUCLEOTIDE SEQUENCE [LARGE SCALE GENOMIC DNA]</scope>
    <source>
        <strain evidence="7 8">D2a</strain>
    </source>
</reference>
<evidence type="ECO:0000256" key="3">
    <source>
        <dbReference type="ARBA" id="ARBA00023125"/>
    </source>
</evidence>
<dbReference type="InterPro" id="IPR001959">
    <property type="entry name" value="Transposase"/>
</dbReference>
<keyword evidence="4" id="KW-0233">DNA recombination</keyword>
<dbReference type="EMBL" id="JAMXFF010000038">
    <property type="protein sequence ID" value="MCT7968839.1"/>
    <property type="molecule type" value="Genomic_DNA"/>
</dbReference>
<dbReference type="NCBIfam" id="NF040570">
    <property type="entry name" value="guided_TnpB"/>
    <property type="match status" value="1"/>
</dbReference>
<dbReference type="Pfam" id="PF01385">
    <property type="entry name" value="OrfB_IS605"/>
    <property type="match status" value="1"/>
</dbReference>
<sequence>MQLVERHLIKKTHKYWQECDALCFKAKNLYNLCNYYMRQRFFETGQVWSNTKLYHLVASSDAYKQMPSTKIACSLIRQVCQAWTGYFNAHKDWKVNPEKYLQQPKILKYKDKVKGRFAVIYKGSEAIYKKPLADGICHLSQSDIKIQMPRAKNPVQARIVPKNGCYLIEVVYEIEELAPKKTDEKIAGIDVGVDNLVALSCNDSGVRPLLVNGKPLKSINRLYNKTRSRIQSKIGDRKTSNRLDGITFKRNNQIHNYLHLTSSIVVNYLTANGITTLIVGKNEGWKQEVNIGKRNNQNFVQIPHAKLIEMLDYKCQLAGIKLVTVNEAYTSKCSALDLEPIQKHHQYLGRRVHRGLFKSSTGRVINADINGSLNIIRMYSPEAFTVEGIASCGVQPLKVNPLKRVG</sequence>
<evidence type="ECO:0000259" key="5">
    <source>
        <dbReference type="Pfam" id="PF01385"/>
    </source>
</evidence>